<keyword evidence="3" id="KW-1185">Reference proteome</keyword>
<feature type="compositionally biased region" description="Low complexity" evidence="1">
    <location>
        <begin position="25"/>
        <end position="34"/>
    </location>
</feature>
<protein>
    <submittedName>
        <fullName evidence="2">Uncharacterized protein</fullName>
    </submittedName>
</protein>
<organism evidence="2 3">
    <name type="scientific">Armillaria novae-zelandiae</name>
    <dbReference type="NCBI Taxonomy" id="153914"/>
    <lineage>
        <taxon>Eukaryota</taxon>
        <taxon>Fungi</taxon>
        <taxon>Dikarya</taxon>
        <taxon>Basidiomycota</taxon>
        <taxon>Agaricomycotina</taxon>
        <taxon>Agaricomycetes</taxon>
        <taxon>Agaricomycetidae</taxon>
        <taxon>Agaricales</taxon>
        <taxon>Marasmiineae</taxon>
        <taxon>Physalacriaceae</taxon>
        <taxon>Armillaria</taxon>
    </lineage>
</organism>
<dbReference type="AlphaFoldDB" id="A0AA39NHL1"/>
<comment type="caution">
    <text evidence="2">The sequence shown here is derived from an EMBL/GenBank/DDBJ whole genome shotgun (WGS) entry which is preliminary data.</text>
</comment>
<feature type="region of interest" description="Disordered" evidence="1">
    <location>
        <begin position="99"/>
        <end position="128"/>
    </location>
</feature>
<dbReference type="Proteomes" id="UP001175227">
    <property type="component" value="Unassembled WGS sequence"/>
</dbReference>
<evidence type="ECO:0000313" key="2">
    <source>
        <dbReference type="EMBL" id="KAK0465770.1"/>
    </source>
</evidence>
<accession>A0AA39NHL1</accession>
<evidence type="ECO:0000313" key="3">
    <source>
        <dbReference type="Proteomes" id="UP001175227"/>
    </source>
</evidence>
<sequence length="168" mass="18439">MPPTIDVVAAISPIIYPCPVLTSSSLHPSTPTPTNADTSNSNLLPTSHPELFFPPSGAAGKMVEMMSIIYRDKRILFTDVDGELTPVQMVNDNLQKRHHEAVEGDEARVDDDGGEDHERRMSKRTRKPPASHVAITVGWLPSAVQYLSDPNLSSEWLDLLGAWQVLEG</sequence>
<proteinExistence type="predicted"/>
<name>A0AA39NHL1_9AGAR</name>
<dbReference type="EMBL" id="JAUEPR010000090">
    <property type="protein sequence ID" value="KAK0465770.1"/>
    <property type="molecule type" value="Genomic_DNA"/>
</dbReference>
<reference evidence="2" key="1">
    <citation type="submission" date="2023-06" db="EMBL/GenBank/DDBJ databases">
        <authorList>
            <consortium name="Lawrence Berkeley National Laboratory"/>
            <person name="Ahrendt S."/>
            <person name="Sahu N."/>
            <person name="Indic B."/>
            <person name="Wong-Bajracharya J."/>
            <person name="Merenyi Z."/>
            <person name="Ke H.-M."/>
            <person name="Monk M."/>
            <person name="Kocsube S."/>
            <person name="Drula E."/>
            <person name="Lipzen A."/>
            <person name="Balint B."/>
            <person name="Henrissat B."/>
            <person name="Andreopoulos B."/>
            <person name="Martin F.M."/>
            <person name="Harder C.B."/>
            <person name="Rigling D."/>
            <person name="Ford K.L."/>
            <person name="Foster G.D."/>
            <person name="Pangilinan J."/>
            <person name="Papanicolaou A."/>
            <person name="Barry K."/>
            <person name="LaButti K."/>
            <person name="Viragh M."/>
            <person name="Koriabine M."/>
            <person name="Yan M."/>
            <person name="Riley R."/>
            <person name="Champramary S."/>
            <person name="Plett K.L."/>
            <person name="Tsai I.J."/>
            <person name="Slot J."/>
            <person name="Sipos G."/>
            <person name="Plett J."/>
            <person name="Nagy L.G."/>
            <person name="Grigoriev I.V."/>
        </authorList>
    </citation>
    <scope>NUCLEOTIDE SEQUENCE</scope>
    <source>
        <strain evidence="2">ICMP 16352</strain>
    </source>
</reference>
<feature type="compositionally biased region" description="Basic and acidic residues" evidence="1">
    <location>
        <begin position="100"/>
        <end position="119"/>
    </location>
</feature>
<evidence type="ECO:0000256" key="1">
    <source>
        <dbReference type="SAM" id="MobiDB-lite"/>
    </source>
</evidence>
<gene>
    <name evidence="2" type="ORF">IW261DRAFT_1574848</name>
</gene>
<feature type="region of interest" description="Disordered" evidence="1">
    <location>
        <begin position="25"/>
        <end position="49"/>
    </location>
</feature>
<feature type="compositionally biased region" description="Polar residues" evidence="1">
    <location>
        <begin position="35"/>
        <end position="45"/>
    </location>
</feature>